<dbReference type="InterPro" id="IPR011990">
    <property type="entry name" value="TPR-like_helical_dom_sf"/>
</dbReference>
<keyword evidence="2" id="KW-0802">TPR repeat</keyword>
<dbReference type="EMBL" id="CP030850">
    <property type="protein sequence ID" value="AXE16811.1"/>
    <property type="molecule type" value="Genomic_DNA"/>
</dbReference>
<gene>
    <name evidence="3" type="ORF">DR864_03195</name>
</gene>
<dbReference type="Proteomes" id="UP000251993">
    <property type="component" value="Chromosome"/>
</dbReference>
<sequence>MDALIVVPLVVTLFFLHYYLTDHDTPIDKDRKRFAEGIALFESGDYTAAHAYFDQKIKENRKSALAYEYRGKCNLEDGNLYSALYDFTEALSFDTTLVEVHLKKGLVHYELEELKDAYLSLDKAVWFSRGENADAMHWRTVVYQKLHPAETPEHYRKI</sequence>
<dbReference type="KEGG" id="run:DR864_03195"/>
<dbReference type="OrthoDB" id="948309at2"/>
<keyword evidence="4" id="KW-1185">Reference proteome</keyword>
<proteinExistence type="predicted"/>
<accession>A0A344TDU0</accession>
<evidence type="ECO:0000256" key="2">
    <source>
        <dbReference type="ARBA" id="ARBA00022803"/>
    </source>
</evidence>
<evidence type="ECO:0000313" key="3">
    <source>
        <dbReference type="EMBL" id="AXE16811.1"/>
    </source>
</evidence>
<dbReference type="AlphaFoldDB" id="A0A344TDU0"/>
<dbReference type="Pfam" id="PF13432">
    <property type="entry name" value="TPR_16"/>
    <property type="match status" value="1"/>
</dbReference>
<dbReference type="SUPFAM" id="SSF48452">
    <property type="entry name" value="TPR-like"/>
    <property type="match status" value="1"/>
</dbReference>
<keyword evidence="1" id="KW-0677">Repeat</keyword>
<dbReference type="InterPro" id="IPR050498">
    <property type="entry name" value="Ycf3"/>
</dbReference>
<dbReference type="Gene3D" id="1.25.40.10">
    <property type="entry name" value="Tetratricopeptide repeat domain"/>
    <property type="match status" value="1"/>
</dbReference>
<dbReference type="RefSeq" id="WP_114065598.1">
    <property type="nucleotide sequence ID" value="NZ_CP030850.1"/>
</dbReference>
<evidence type="ECO:0000256" key="1">
    <source>
        <dbReference type="ARBA" id="ARBA00022737"/>
    </source>
</evidence>
<protein>
    <submittedName>
        <fullName evidence="3">Uncharacterized protein</fullName>
    </submittedName>
</protein>
<name>A0A344TDU0_9BACT</name>
<dbReference type="PANTHER" id="PTHR44858:SF1">
    <property type="entry name" value="UDP-N-ACETYLGLUCOSAMINE--PEPTIDE N-ACETYLGLUCOSAMINYLTRANSFERASE SPINDLY-RELATED"/>
    <property type="match status" value="1"/>
</dbReference>
<evidence type="ECO:0000313" key="4">
    <source>
        <dbReference type="Proteomes" id="UP000251993"/>
    </source>
</evidence>
<reference evidence="3 4" key="1">
    <citation type="submission" date="2018-07" db="EMBL/GenBank/DDBJ databases">
        <title>Genome sequencing of Runella.</title>
        <authorList>
            <person name="Baek M.-G."/>
            <person name="Yi H."/>
        </authorList>
    </citation>
    <scope>NUCLEOTIDE SEQUENCE [LARGE SCALE GENOMIC DNA]</scope>
    <source>
        <strain evidence="3 4">HYN0085</strain>
    </source>
</reference>
<organism evidence="3 4">
    <name type="scientific">Runella rosea</name>
    <dbReference type="NCBI Taxonomy" id="2259595"/>
    <lineage>
        <taxon>Bacteria</taxon>
        <taxon>Pseudomonadati</taxon>
        <taxon>Bacteroidota</taxon>
        <taxon>Cytophagia</taxon>
        <taxon>Cytophagales</taxon>
        <taxon>Spirosomataceae</taxon>
        <taxon>Runella</taxon>
    </lineage>
</organism>
<dbReference type="PANTHER" id="PTHR44858">
    <property type="entry name" value="TETRATRICOPEPTIDE REPEAT PROTEIN 6"/>
    <property type="match status" value="1"/>
</dbReference>